<name>J3N4A8_ORYBR</name>
<dbReference type="EnsemblPlants" id="OB10G23560.1">
    <property type="protein sequence ID" value="OB10G23560.1"/>
    <property type="gene ID" value="OB10G23560"/>
</dbReference>
<feature type="region of interest" description="Disordered" evidence="1">
    <location>
        <begin position="59"/>
        <end position="85"/>
    </location>
</feature>
<dbReference type="Gramene" id="OB10G23560.1">
    <property type="protein sequence ID" value="OB10G23560.1"/>
    <property type="gene ID" value="OB10G23560"/>
</dbReference>
<organism evidence="2">
    <name type="scientific">Oryza brachyantha</name>
    <name type="common">malo sina</name>
    <dbReference type="NCBI Taxonomy" id="4533"/>
    <lineage>
        <taxon>Eukaryota</taxon>
        <taxon>Viridiplantae</taxon>
        <taxon>Streptophyta</taxon>
        <taxon>Embryophyta</taxon>
        <taxon>Tracheophyta</taxon>
        <taxon>Spermatophyta</taxon>
        <taxon>Magnoliopsida</taxon>
        <taxon>Liliopsida</taxon>
        <taxon>Poales</taxon>
        <taxon>Poaceae</taxon>
        <taxon>BOP clade</taxon>
        <taxon>Oryzoideae</taxon>
        <taxon>Oryzeae</taxon>
        <taxon>Oryzinae</taxon>
        <taxon>Oryza</taxon>
    </lineage>
</organism>
<proteinExistence type="predicted"/>
<accession>J3N4A8</accession>
<sequence>MVLSILQYAGDTIIFMDHNLDANNLCLVLSAFEKLTGLNFYNSKLFYSEDSVVLLPLDSNGETDRSRPGQHYKVADQLASSPRDH</sequence>
<dbReference type="HOGENOM" id="CLU_2516240_0_0_1"/>
<evidence type="ECO:0000256" key="1">
    <source>
        <dbReference type="SAM" id="MobiDB-lite"/>
    </source>
</evidence>
<dbReference type="Proteomes" id="UP000006038">
    <property type="component" value="Chromosome 10"/>
</dbReference>
<keyword evidence="3" id="KW-1185">Reference proteome</keyword>
<evidence type="ECO:0000313" key="3">
    <source>
        <dbReference type="Proteomes" id="UP000006038"/>
    </source>
</evidence>
<reference evidence="2" key="2">
    <citation type="submission" date="2013-04" db="UniProtKB">
        <authorList>
            <consortium name="EnsemblPlants"/>
        </authorList>
    </citation>
    <scope>IDENTIFICATION</scope>
</reference>
<evidence type="ECO:0000313" key="2">
    <source>
        <dbReference type="EnsemblPlants" id="OB10G23560.1"/>
    </source>
</evidence>
<reference evidence="2" key="1">
    <citation type="journal article" date="2013" name="Nat. Commun.">
        <title>Whole-genome sequencing of Oryza brachyantha reveals mechanisms underlying Oryza genome evolution.</title>
        <authorList>
            <person name="Chen J."/>
            <person name="Huang Q."/>
            <person name="Gao D."/>
            <person name="Wang J."/>
            <person name="Lang Y."/>
            <person name="Liu T."/>
            <person name="Li B."/>
            <person name="Bai Z."/>
            <person name="Luis Goicoechea J."/>
            <person name="Liang C."/>
            <person name="Chen C."/>
            <person name="Zhang W."/>
            <person name="Sun S."/>
            <person name="Liao Y."/>
            <person name="Zhang X."/>
            <person name="Yang L."/>
            <person name="Song C."/>
            <person name="Wang M."/>
            <person name="Shi J."/>
            <person name="Liu G."/>
            <person name="Liu J."/>
            <person name="Zhou H."/>
            <person name="Zhou W."/>
            <person name="Yu Q."/>
            <person name="An N."/>
            <person name="Chen Y."/>
            <person name="Cai Q."/>
            <person name="Wang B."/>
            <person name="Liu B."/>
            <person name="Min J."/>
            <person name="Huang Y."/>
            <person name="Wu H."/>
            <person name="Li Z."/>
            <person name="Zhang Y."/>
            <person name="Yin Y."/>
            <person name="Song W."/>
            <person name="Jiang J."/>
            <person name="Jackson S.A."/>
            <person name="Wing R.A."/>
            <person name="Wang J."/>
            <person name="Chen M."/>
        </authorList>
    </citation>
    <scope>NUCLEOTIDE SEQUENCE [LARGE SCALE GENOMIC DNA]</scope>
    <source>
        <strain evidence="2">cv. IRGC 101232</strain>
    </source>
</reference>
<protein>
    <recommendedName>
        <fullName evidence="4">Reverse transcriptase domain-containing protein</fullName>
    </recommendedName>
</protein>
<evidence type="ECO:0008006" key="4">
    <source>
        <dbReference type="Google" id="ProtNLM"/>
    </source>
</evidence>
<dbReference type="AlphaFoldDB" id="J3N4A8"/>